<dbReference type="Pfam" id="PF05016">
    <property type="entry name" value="ParE_toxin"/>
    <property type="match status" value="1"/>
</dbReference>
<dbReference type="Gene3D" id="3.30.2310.20">
    <property type="entry name" value="RelE-like"/>
    <property type="match status" value="1"/>
</dbReference>
<sequence length="104" mass="12383">MREALLYPQAEADLESIWRYTQSTWGTAQANRYIDEFDESFAVLADNPLICRERTEYTPTLRIYRHAHHLIVYVHTETTLEVIRILHENMDVDRQLNVDDLTEM</sequence>
<evidence type="ECO:0000313" key="5">
    <source>
        <dbReference type="Proteomes" id="UP001620597"/>
    </source>
</evidence>
<dbReference type="Proteomes" id="UP001620597">
    <property type="component" value="Unassembled WGS sequence"/>
</dbReference>
<accession>A0ABW8NLT0</accession>
<dbReference type="InterPro" id="IPR007712">
    <property type="entry name" value="RelE/ParE_toxin"/>
</dbReference>
<name>A0ABW8NLT0_9GAMM</name>
<comment type="similarity">
    <text evidence="1 3">Belongs to the RelE toxin family.</text>
</comment>
<protein>
    <recommendedName>
        <fullName evidence="3">Toxin</fullName>
    </recommendedName>
</protein>
<dbReference type="PANTHER" id="PTHR33755">
    <property type="entry name" value="TOXIN PARE1-RELATED"/>
    <property type="match status" value="1"/>
</dbReference>
<keyword evidence="5" id="KW-1185">Reference proteome</keyword>
<proteinExistence type="inferred from homology"/>
<evidence type="ECO:0000256" key="1">
    <source>
        <dbReference type="ARBA" id="ARBA00006226"/>
    </source>
</evidence>
<dbReference type="EMBL" id="JBBKTX010000021">
    <property type="protein sequence ID" value="MFK4753832.1"/>
    <property type="molecule type" value="Genomic_DNA"/>
</dbReference>
<reference evidence="4 5" key="1">
    <citation type="submission" date="2024-03" db="EMBL/GenBank/DDBJ databases">
        <title>High-quality draft genome sequence of Oceanobacter sp. wDCs-4.</title>
        <authorList>
            <person name="Dong C."/>
        </authorList>
    </citation>
    <scope>NUCLEOTIDE SEQUENCE [LARGE SCALE GENOMIC DNA]</scope>
    <source>
        <strain evidence="5">wDCs-4</strain>
    </source>
</reference>
<dbReference type="RefSeq" id="WP_416206824.1">
    <property type="nucleotide sequence ID" value="NZ_JBBKTX010000021.1"/>
</dbReference>
<evidence type="ECO:0000256" key="2">
    <source>
        <dbReference type="ARBA" id="ARBA00022649"/>
    </source>
</evidence>
<evidence type="ECO:0000313" key="4">
    <source>
        <dbReference type="EMBL" id="MFK4753832.1"/>
    </source>
</evidence>
<dbReference type="InterPro" id="IPR028344">
    <property type="entry name" value="ParE1/4"/>
</dbReference>
<gene>
    <name evidence="4" type="ORF">WG929_15570</name>
</gene>
<dbReference type="PIRSF" id="PIRSF029218">
    <property type="entry name" value="ParE"/>
    <property type="match status" value="1"/>
</dbReference>
<dbReference type="InterPro" id="IPR035093">
    <property type="entry name" value="RelE/ParE_toxin_dom_sf"/>
</dbReference>
<comment type="caution">
    <text evidence="4">The sequence shown here is derived from an EMBL/GenBank/DDBJ whole genome shotgun (WGS) entry which is preliminary data.</text>
</comment>
<keyword evidence="2" id="KW-1277">Toxin-antitoxin system</keyword>
<dbReference type="InterPro" id="IPR051803">
    <property type="entry name" value="TA_system_RelE-like_toxin"/>
</dbReference>
<dbReference type="PANTHER" id="PTHR33755:SF9">
    <property type="entry name" value="TOXIN PARE1"/>
    <property type="match status" value="1"/>
</dbReference>
<organism evidence="4 5">
    <name type="scientific">Oceanobacter antarcticus</name>
    <dbReference type="NCBI Taxonomy" id="3133425"/>
    <lineage>
        <taxon>Bacteria</taxon>
        <taxon>Pseudomonadati</taxon>
        <taxon>Pseudomonadota</taxon>
        <taxon>Gammaproteobacteria</taxon>
        <taxon>Oceanospirillales</taxon>
        <taxon>Oceanospirillaceae</taxon>
        <taxon>Oceanobacter</taxon>
    </lineage>
</organism>
<evidence type="ECO:0000256" key="3">
    <source>
        <dbReference type="PIRNR" id="PIRNR029218"/>
    </source>
</evidence>